<dbReference type="InterPro" id="IPR000719">
    <property type="entry name" value="Prot_kinase_dom"/>
</dbReference>
<dbReference type="GO" id="GO:0007165">
    <property type="term" value="P:signal transduction"/>
    <property type="evidence" value="ECO:0007669"/>
    <property type="project" value="TreeGrafter"/>
</dbReference>
<dbReference type="InterPro" id="IPR052751">
    <property type="entry name" value="Plant_MAPKKK"/>
</dbReference>
<dbReference type="InterPro" id="IPR011009">
    <property type="entry name" value="Kinase-like_dom_sf"/>
</dbReference>
<dbReference type="PROSITE" id="PS00108">
    <property type="entry name" value="PROTEIN_KINASE_ST"/>
    <property type="match status" value="1"/>
</dbReference>
<dbReference type="OrthoDB" id="5422352at2759"/>
<dbReference type="SUPFAM" id="SSF56112">
    <property type="entry name" value="Protein kinase-like (PK-like)"/>
    <property type="match status" value="1"/>
</dbReference>
<dbReference type="PANTHER" id="PTHR48011:SF4">
    <property type="entry name" value="MITOGEN-ACTIVATED PROTEIN KINASE KINASE KINASE 19"/>
    <property type="match status" value="1"/>
</dbReference>
<dbReference type="PANTHER" id="PTHR48011">
    <property type="entry name" value="CCR4-NOT TRANSCRIPTIONAL COMPLEX SUBUNIT CAF120-RELATED"/>
    <property type="match status" value="1"/>
</dbReference>
<dbReference type="GO" id="GO:0004672">
    <property type="term" value="F:protein kinase activity"/>
    <property type="evidence" value="ECO:0007669"/>
    <property type="project" value="InterPro"/>
</dbReference>
<organism evidence="2 3">
    <name type="scientific">Glutinoglossum americanum</name>
    <dbReference type="NCBI Taxonomy" id="1670608"/>
    <lineage>
        <taxon>Eukaryota</taxon>
        <taxon>Fungi</taxon>
        <taxon>Dikarya</taxon>
        <taxon>Ascomycota</taxon>
        <taxon>Pezizomycotina</taxon>
        <taxon>Geoglossomycetes</taxon>
        <taxon>Geoglossales</taxon>
        <taxon>Geoglossaceae</taxon>
        <taxon>Glutinoglossum</taxon>
    </lineage>
</organism>
<evidence type="ECO:0000313" key="3">
    <source>
        <dbReference type="Proteomes" id="UP000698800"/>
    </source>
</evidence>
<name>A0A9P8I2L4_9PEZI</name>
<dbReference type="SMART" id="SM00220">
    <property type="entry name" value="S_TKc"/>
    <property type="match status" value="1"/>
</dbReference>
<protein>
    <recommendedName>
        <fullName evidence="1">Protein kinase domain-containing protein</fullName>
    </recommendedName>
</protein>
<sequence length="258" mass="29261">MADVDNARYEQESLSEDNLSILWQENLNRLSMGPPEYPLLGESLLATTGDLQMNRSSLSRPPPWRMNEHATYKDNDPLPFNSVKLLAKGSVGVVDAIDYCDSYGPRRSCARKVVMLGFDGYPFLSQIRNEVDVTKRARHVHVVSILATYEQLSASGRVRSFGIIMDPVADGDLEGFLVENPVLTDILQRDLKRWCVCLINTLDHIHEQRVRHGDIKPRNILVLRGQIYFTDFGIARDFSGRDTTETQTPRQKTKVLTL</sequence>
<dbReference type="EMBL" id="JAGHQL010000014">
    <property type="protein sequence ID" value="KAH0544756.1"/>
    <property type="molecule type" value="Genomic_DNA"/>
</dbReference>
<dbReference type="InterPro" id="IPR008271">
    <property type="entry name" value="Ser/Thr_kinase_AS"/>
</dbReference>
<feature type="domain" description="Protein kinase" evidence="1">
    <location>
        <begin position="80"/>
        <end position="258"/>
    </location>
</feature>
<reference evidence="2" key="1">
    <citation type="submission" date="2021-03" db="EMBL/GenBank/DDBJ databases">
        <title>Comparative genomics and phylogenomic investigation of the class Geoglossomycetes provide insights into ecological specialization and systematics.</title>
        <authorList>
            <person name="Melie T."/>
            <person name="Pirro S."/>
            <person name="Miller A.N."/>
            <person name="Quandt A."/>
        </authorList>
    </citation>
    <scope>NUCLEOTIDE SEQUENCE</scope>
    <source>
        <strain evidence="2">GBOQ0MN5Z8</strain>
    </source>
</reference>
<comment type="caution">
    <text evidence="2">The sequence shown here is derived from an EMBL/GenBank/DDBJ whole genome shotgun (WGS) entry which is preliminary data.</text>
</comment>
<dbReference type="Pfam" id="PF00069">
    <property type="entry name" value="Pkinase"/>
    <property type="match status" value="1"/>
</dbReference>
<evidence type="ECO:0000313" key="2">
    <source>
        <dbReference type="EMBL" id="KAH0544756.1"/>
    </source>
</evidence>
<dbReference type="Proteomes" id="UP000698800">
    <property type="component" value="Unassembled WGS sequence"/>
</dbReference>
<gene>
    <name evidence="2" type="ORF">FGG08_001123</name>
</gene>
<dbReference type="PROSITE" id="PS50011">
    <property type="entry name" value="PROTEIN_KINASE_DOM"/>
    <property type="match status" value="1"/>
</dbReference>
<dbReference type="CDD" id="cd00180">
    <property type="entry name" value="PKc"/>
    <property type="match status" value="1"/>
</dbReference>
<dbReference type="GO" id="GO:0005524">
    <property type="term" value="F:ATP binding"/>
    <property type="evidence" value="ECO:0007669"/>
    <property type="project" value="InterPro"/>
</dbReference>
<proteinExistence type="predicted"/>
<keyword evidence="3" id="KW-1185">Reference proteome</keyword>
<dbReference type="AlphaFoldDB" id="A0A9P8I2L4"/>
<dbReference type="Gene3D" id="1.10.510.10">
    <property type="entry name" value="Transferase(Phosphotransferase) domain 1"/>
    <property type="match status" value="1"/>
</dbReference>
<evidence type="ECO:0000259" key="1">
    <source>
        <dbReference type="PROSITE" id="PS50011"/>
    </source>
</evidence>
<accession>A0A9P8I2L4</accession>